<keyword evidence="1" id="KW-0812">Transmembrane</keyword>
<keyword evidence="1" id="KW-0472">Membrane</keyword>
<evidence type="ECO:0000313" key="3">
    <source>
        <dbReference type="Proteomes" id="UP001157418"/>
    </source>
</evidence>
<dbReference type="Proteomes" id="UP001157418">
    <property type="component" value="Unassembled WGS sequence"/>
</dbReference>
<organism evidence="2 3">
    <name type="scientific">Lactuca virosa</name>
    <dbReference type="NCBI Taxonomy" id="75947"/>
    <lineage>
        <taxon>Eukaryota</taxon>
        <taxon>Viridiplantae</taxon>
        <taxon>Streptophyta</taxon>
        <taxon>Embryophyta</taxon>
        <taxon>Tracheophyta</taxon>
        <taxon>Spermatophyta</taxon>
        <taxon>Magnoliopsida</taxon>
        <taxon>eudicotyledons</taxon>
        <taxon>Gunneridae</taxon>
        <taxon>Pentapetalae</taxon>
        <taxon>asterids</taxon>
        <taxon>campanulids</taxon>
        <taxon>Asterales</taxon>
        <taxon>Asteraceae</taxon>
        <taxon>Cichorioideae</taxon>
        <taxon>Cichorieae</taxon>
        <taxon>Lactucinae</taxon>
        <taxon>Lactuca</taxon>
    </lineage>
</organism>
<name>A0AAU9NVI5_9ASTR</name>
<dbReference type="EMBL" id="CAKMRJ010005412">
    <property type="protein sequence ID" value="CAH1441970.1"/>
    <property type="molecule type" value="Genomic_DNA"/>
</dbReference>
<feature type="transmembrane region" description="Helical" evidence="1">
    <location>
        <begin position="35"/>
        <end position="57"/>
    </location>
</feature>
<evidence type="ECO:0000256" key="1">
    <source>
        <dbReference type="SAM" id="Phobius"/>
    </source>
</evidence>
<protein>
    <submittedName>
        <fullName evidence="2">Uncharacterized protein</fullName>
    </submittedName>
</protein>
<reference evidence="2 3" key="1">
    <citation type="submission" date="2022-01" db="EMBL/GenBank/DDBJ databases">
        <authorList>
            <person name="Xiong W."/>
            <person name="Schranz E."/>
        </authorList>
    </citation>
    <scope>NUCLEOTIDE SEQUENCE [LARGE SCALE GENOMIC DNA]</scope>
</reference>
<comment type="caution">
    <text evidence="2">The sequence shown here is derived from an EMBL/GenBank/DDBJ whole genome shotgun (WGS) entry which is preliminary data.</text>
</comment>
<dbReference type="AlphaFoldDB" id="A0AAU9NVI5"/>
<keyword evidence="1" id="KW-1133">Transmembrane helix</keyword>
<accession>A0AAU9NVI5</accession>
<gene>
    <name evidence="2" type="ORF">LVIROSA_LOCUS27995</name>
</gene>
<sequence>MTPNSDQFTPSMSNQLRAVTLTHVRYRRGDQLGHFLAWISLVPVFISLGGFISHFMFRRELQESKCGSWVLSFGHWQCLRCILGCKKASIVQTLRLMTDLIVVHRC</sequence>
<proteinExistence type="predicted"/>
<keyword evidence="3" id="KW-1185">Reference proteome</keyword>
<evidence type="ECO:0000313" key="2">
    <source>
        <dbReference type="EMBL" id="CAH1441970.1"/>
    </source>
</evidence>